<dbReference type="GO" id="GO:0032447">
    <property type="term" value="P:protein urmylation"/>
    <property type="evidence" value="ECO:0007669"/>
    <property type="project" value="TreeGrafter"/>
</dbReference>
<feature type="binding site" evidence="11">
    <location>
        <position position="87"/>
    </location>
    <ligand>
        <name>ATP</name>
        <dbReference type="ChEBI" id="CHEBI:30616"/>
    </ligand>
</feature>
<dbReference type="GO" id="GO:0042292">
    <property type="term" value="F:URM1 activating enzyme activity"/>
    <property type="evidence" value="ECO:0007669"/>
    <property type="project" value="TreeGrafter"/>
</dbReference>
<evidence type="ECO:0000256" key="6">
    <source>
        <dbReference type="ARBA" id="ARBA00022741"/>
    </source>
</evidence>
<comment type="subcellular location">
    <subcellularLocation>
        <location evidence="1">Cytoplasm</location>
        <location evidence="1">Cytosol</location>
    </subcellularLocation>
</comment>
<reference evidence="13" key="1">
    <citation type="submission" date="2022-01" db="EMBL/GenBank/DDBJ databases">
        <authorList>
            <person name="King R."/>
        </authorList>
    </citation>
    <scope>NUCLEOTIDE SEQUENCE</scope>
</reference>
<dbReference type="GO" id="GO:0006777">
    <property type="term" value="P:Mo-molybdopterin cofactor biosynthetic process"/>
    <property type="evidence" value="ECO:0007669"/>
    <property type="project" value="UniProtKB-UniRule"/>
</dbReference>
<evidence type="ECO:0000256" key="10">
    <source>
        <dbReference type="ARBA" id="ARBA00023268"/>
    </source>
</evidence>
<dbReference type="PANTHER" id="PTHR10953">
    <property type="entry name" value="UBIQUITIN-ACTIVATING ENZYME E1"/>
    <property type="match status" value="1"/>
</dbReference>
<feature type="binding site" evidence="11">
    <location>
        <position position="41"/>
    </location>
    <ligand>
        <name>ATP</name>
        <dbReference type="ChEBI" id="CHEBI:30616"/>
    </ligand>
</feature>
<dbReference type="Gene3D" id="3.40.250.10">
    <property type="entry name" value="Rhodanese-like domain"/>
    <property type="match status" value="1"/>
</dbReference>
<feature type="active site" description="Glycyl thioester intermediate; for adenylyltransferase activity" evidence="11">
    <location>
        <position position="189"/>
    </location>
</feature>
<dbReference type="EC" id="2.7.7.-" evidence="11"/>
<dbReference type="NCBIfam" id="NF004281">
    <property type="entry name" value="PRK05690.1"/>
    <property type="match status" value="1"/>
</dbReference>
<keyword evidence="10 11" id="KW-0511">Multifunctional enzyme</keyword>
<evidence type="ECO:0000313" key="14">
    <source>
        <dbReference type="Proteomes" id="UP001153620"/>
    </source>
</evidence>
<dbReference type="OrthoDB" id="10261062at2759"/>
<dbReference type="InterPro" id="IPR036873">
    <property type="entry name" value="Rhodanese-like_dom_sf"/>
</dbReference>
<keyword evidence="7 11" id="KW-0862">Zinc</keyword>
<keyword evidence="9 11" id="KW-0501">Molybdenum cofactor biosynthesis</keyword>
<organism evidence="13 14">
    <name type="scientific">Chironomus riparius</name>
    <dbReference type="NCBI Taxonomy" id="315576"/>
    <lineage>
        <taxon>Eukaryota</taxon>
        <taxon>Metazoa</taxon>
        <taxon>Ecdysozoa</taxon>
        <taxon>Arthropoda</taxon>
        <taxon>Hexapoda</taxon>
        <taxon>Insecta</taxon>
        <taxon>Pterygota</taxon>
        <taxon>Neoptera</taxon>
        <taxon>Endopterygota</taxon>
        <taxon>Diptera</taxon>
        <taxon>Nematocera</taxon>
        <taxon>Chironomoidea</taxon>
        <taxon>Chironomidae</taxon>
        <taxon>Chironominae</taxon>
        <taxon>Chironomus</taxon>
    </lineage>
</organism>
<evidence type="ECO:0000256" key="5">
    <source>
        <dbReference type="ARBA" id="ARBA00022723"/>
    </source>
</evidence>
<keyword evidence="3 11" id="KW-0808">Transferase</keyword>
<dbReference type="InterPro" id="IPR000594">
    <property type="entry name" value="ThiF_NAD_FAD-bd"/>
</dbReference>
<dbReference type="EC" id="2.8.1.-" evidence="11"/>
<evidence type="ECO:0000256" key="11">
    <source>
        <dbReference type="HAMAP-Rule" id="MF_03049"/>
    </source>
</evidence>
<dbReference type="CDD" id="cd00757">
    <property type="entry name" value="ThiF_MoeB_HesA_family"/>
    <property type="match status" value="1"/>
</dbReference>
<evidence type="ECO:0000256" key="3">
    <source>
        <dbReference type="ARBA" id="ARBA00022679"/>
    </source>
</evidence>
<evidence type="ECO:0000256" key="2">
    <source>
        <dbReference type="ARBA" id="ARBA00022490"/>
    </source>
</evidence>
<reference evidence="13" key="2">
    <citation type="submission" date="2022-10" db="EMBL/GenBank/DDBJ databases">
        <authorList>
            <consortium name="ENA_rothamsted_submissions"/>
            <consortium name="culmorum"/>
            <person name="King R."/>
        </authorList>
    </citation>
    <scope>NUCLEOTIDE SEQUENCE</scope>
</reference>
<evidence type="ECO:0000256" key="1">
    <source>
        <dbReference type="ARBA" id="ARBA00004514"/>
    </source>
</evidence>
<dbReference type="SUPFAM" id="SSF69572">
    <property type="entry name" value="Activating enzymes of the ubiquitin-like proteins"/>
    <property type="match status" value="1"/>
</dbReference>
<dbReference type="InterPro" id="IPR035985">
    <property type="entry name" value="Ubiquitin-activating_enz"/>
</dbReference>
<dbReference type="Pfam" id="PF00581">
    <property type="entry name" value="Rhodanese"/>
    <property type="match status" value="1"/>
</dbReference>
<keyword evidence="5 11" id="KW-0479">Metal-binding</keyword>
<keyword evidence="4 11" id="KW-0819">tRNA processing</keyword>
<feature type="binding site" evidence="11">
    <location>
        <begin position="131"/>
        <end position="132"/>
    </location>
    <ligand>
        <name>ATP</name>
        <dbReference type="ChEBI" id="CHEBI:30616"/>
    </ligand>
</feature>
<name>A0A9N9S3D4_9DIPT</name>
<comment type="similarity">
    <text evidence="11">In the N-terminal section; belongs to the HesA/MoeB/ThiF family. UBA4 subfamily.</text>
</comment>
<dbReference type="Proteomes" id="UP001153620">
    <property type="component" value="Chromosome 3"/>
</dbReference>
<dbReference type="Pfam" id="PF00899">
    <property type="entry name" value="ThiF"/>
    <property type="match status" value="1"/>
</dbReference>
<feature type="binding site" evidence="11">
    <location>
        <position position="172"/>
    </location>
    <ligand>
        <name>Zn(2+)</name>
        <dbReference type="ChEBI" id="CHEBI:29105"/>
    </ligand>
</feature>
<dbReference type="Gene3D" id="3.40.50.720">
    <property type="entry name" value="NAD(P)-binding Rossmann-like Domain"/>
    <property type="match status" value="1"/>
</dbReference>
<keyword evidence="8 11" id="KW-0067">ATP-binding</keyword>
<dbReference type="HAMAP" id="MF_03049">
    <property type="entry name" value="MOCS3_Uba4"/>
    <property type="match status" value="1"/>
</dbReference>
<comment type="function">
    <text evidence="11">Plays a central role in 2-thiolation of mcm(5)S(2)U at tRNA wobble positions of cytosolic tRNA(Lys), tRNA(Glu) and tRNA(Gln). Acts by mediating the C-terminal thiocarboxylation of the sulfur carrier URM1. Its N-terminus first activates URM1 as acyl-adenylate (-COAMP), then the persulfide sulfur on the catalytic cysteine is transferred to URM1 to form thiocarboxylation (-COSH) of its C-terminus. The reaction probably involves hydrogen sulfide that is generated from the persulfide intermediate and that acts as nucleophile towards URM1. Subsequently, a transient disulfide bond is formed. Does not use thiosulfate as sulfur donor; NFS1 probably acting as a sulfur donor for thiocarboxylation reactions.</text>
</comment>
<feature type="binding site" evidence="11">
    <location>
        <position position="250"/>
    </location>
    <ligand>
        <name>Zn(2+)</name>
        <dbReference type="ChEBI" id="CHEBI:29105"/>
    </ligand>
</feature>
<gene>
    <name evidence="13" type="ORF">CHIRRI_LOCUS12251</name>
</gene>
<feature type="binding site" evidence="11">
    <location>
        <position position="247"/>
    </location>
    <ligand>
        <name>Zn(2+)</name>
        <dbReference type="ChEBI" id="CHEBI:29105"/>
    </ligand>
</feature>
<dbReference type="GO" id="GO:0002143">
    <property type="term" value="P:tRNA wobble position uridine thiolation"/>
    <property type="evidence" value="ECO:0007669"/>
    <property type="project" value="InterPro"/>
</dbReference>
<dbReference type="InterPro" id="IPR001763">
    <property type="entry name" value="Rhodanese-like_dom"/>
</dbReference>
<proteinExistence type="inferred from homology"/>
<feature type="active site" description="Cysteine persulfide intermediate; for sulfurtransferase activity" evidence="11">
    <location>
        <position position="347"/>
    </location>
</feature>
<evidence type="ECO:0000259" key="12">
    <source>
        <dbReference type="PROSITE" id="PS50206"/>
    </source>
</evidence>
<dbReference type="GO" id="GO:0004792">
    <property type="term" value="F:thiosulfate-cyanide sulfurtransferase activity"/>
    <property type="evidence" value="ECO:0007669"/>
    <property type="project" value="TreeGrafter"/>
</dbReference>
<evidence type="ECO:0000256" key="8">
    <source>
        <dbReference type="ARBA" id="ARBA00022840"/>
    </source>
</evidence>
<dbReference type="FunFam" id="3.40.250.10:FF:000014">
    <property type="entry name" value="Adenylyltransferase and sulfurtransferase MOCS3"/>
    <property type="match status" value="1"/>
</dbReference>
<keyword evidence="2 11" id="KW-0963">Cytoplasm</keyword>
<feature type="binding site" evidence="11">
    <location>
        <position position="175"/>
    </location>
    <ligand>
        <name>Zn(2+)</name>
        <dbReference type="ChEBI" id="CHEBI:29105"/>
    </ligand>
</feature>
<feature type="binding site" evidence="11">
    <location>
        <position position="62"/>
    </location>
    <ligand>
        <name>ATP</name>
        <dbReference type="ChEBI" id="CHEBI:30616"/>
    </ligand>
</feature>
<protein>
    <recommendedName>
        <fullName evidence="11">Adenylyltransferase and sulfurtransferase MOCS3 homolog</fullName>
    </recommendedName>
    <alternativeName>
        <fullName evidence="11">UBA4 homolog</fullName>
    </alternativeName>
    <alternativeName>
        <fullName evidence="11">Ubiquitin-like protein activator 4 homolog</fullName>
    </alternativeName>
    <domain>
        <recommendedName>
            <fullName evidence="11">Adenylyltransferase</fullName>
            <ecNumber evidence="11">2.7.7.-</ecNumber>
        </recommendedName>
    </domain>
    <domain>
        <recommendedName>
            <fullName evidence="11">Sulfurtransferase</fullName>
            <ecNumber evidence="11">2.8.1.-</ecNumber>
        </recommendedName>
    </domain>
</protein>
<dbReference type="GO" id="GO:0005829">
    <property type="term" value="C:cytosol"/>
    <property type="evidence" value="ECO:0007669"/>
    <property type="project" value="UniProtKB-SubCell"/>
</dbReference>
<dbReference type="FunFam" id="3.40.50.720:FF:000033">
    <property type="entry name" value="Adenylyltransferase and sulfurtransferase MOCS3"/>
    <property type="match status" value="1"/>
</dbReference>
<dbReference type="SMART" id="SM00450">
    <property type="entry name" value="RHOD"/>
    <property type="match status" value="1"/>
</dbReference>
<keyword evidence="14" id="KW-1185">Reference proteome</keyword>
<evidence type="ECO:0000313" key="13">
    <source>
        <dbReference type="EMBL" id="CAG9809425.1"/>
    </source>
</evidence>
<evidence type="ECO:0000256" key="4">
    <source>
        <dbReference type="ARBA" id="ARBA00022694"/>
    </source>
</evidence>
<dbReference type="PROSITE" id="PS50206">
    <property type="entry name" value="RHODANESE_3"/>
    <property type="match status" value="1"/>
</dbReference>
<dbReference type="EMBL" id="OU895879">
    <property type="protein sequence ID" value="CAG9809425.1"/>
    <property type="molecule type" value="Genomic_DNA"/>
</dbReference>
<evidence type="ECO:0000256" key="9">
    <source>
        <dbReference type="ARBA" id="ARBA00023150"/>
    </source>
</evidence>
<evidence type="ECO:0000256" key="7">
    <source>
        <dbReference type="ARBA" id="ARBA00022833"/>
    </source>
</evidence>
<keyword evidence="6 11" id="KW-0547">Nucleotide-binding</keyword>
<sequence length="389" mass="43459">MSQLTKQQIKRYNRQIIVPSIGVKGQVKLLDAKVVIVGAGGLGCPVSSNLTGTGVGTIGIVDYDEVEESNLHRQLLHYESDVLKNSKVDSAINKLQQMNSSIKFIRHNILINSSNAFDILRDYDIVVDCTDNVATRYLLNDACVLLKKPLVSGSALQLEGQLTVYNYQDGPCYRCIFSKPPPPETVQNCGDSGVIGAVTGVIGSLQAMEVVKIIMNHENVMSGKLLLYDAAMCSFRNIKLRSRRKDCEVCGDNPTITKLINYEQFCGMCAMDKNPNLKILSENERMSVSDYQNITNDHLLIDVRAVNEFEMCQIKNSINVPIKQLLAGKLNDELLNEMRQKDVYVVCRRGNDSQLAVKCLSDKYSIKSKDLIGGLYKWNEEIDNNFPLY</sequence>
<dbReference type="AlphaFoldDB" id="A0A9N9S3D4"/>
<feature type="binding site" evidence="11">
    <location>
        <begin position="69"/>
        <end position="73"/>
    </location>
    <ligand>
        <name>ATP</name>
        <dbReference type="ChEBI" id="CHEBI:30616"/>
    </ligand>
</feature>
<dbReference type="GO" id="GO:0046872">
    <property type="term" value="F:metal ion binding"/>
    <property type="evidence" value="ECO:0007669"/>
    <property type="project" value="UniProtKB-KW"/>
</dbReference>
<feature type="domain" description="Rhodanese" evidence="12">
    <location>
        <begin position="294"/>
        <end position="387"/>
    </location>
</feature>
<dbReference type="PANTHER" id="PTHR10953:SF102">
    <property type="entry name" value="ADENYLYLTRANSFERASE AND SULFURTRANSFERASE MOCS3"/>
    <property type="match status" value="1"/>
</dbReference>
<comment type="cofactor">
    <cofactor evidence="11">
        <name>Zn(2+)</name>
        <dbReference type="ChEBI" id="CHEBI:29105"/>
    </cofactor>
    <text evidence="11">Binds 1 zinc ion per subunit.</text>
</comment>
<dbReference type="InterPro" id="IPR028885">
    <property type="entry name" value="MOCS3/Uba4"/>
</dbReference>
<comment type="pathway">
    <text evidence="11">tRNA modification; 5-methoxycarbonylmethyl-2-thiouridine-tRNA biosynthesis.</text>
</comment>
<dbReference type="InterPro" id="IPR045886">
    <property type="entry name" value="ThiF/MoeB/HesA"/>
</dbReference>
<accession>A0A9N9S3D4</accession>
<dbReference type="GO" id="GO:0070566">
    <property type="term" value="F:adenylyltransferase activity"/>
    <property type="evidence" value="ECO:0007669"/>
    <property type="project" value="InterPro"/>
</dbReference>
<dbReference type="GO" id="GO:0005524">
    <property type="term" value="F:ATP binding"/>
    <property type="evidence" value="ECO:0007669"/>
    <property type="project" value="UniProtKB-KW"/>
</dbReference>